<reference evidence="3" key="2">
    <citation type="submission" date="2023-06" db="EMBL/GenBank/DDBJ databases">
        <authorList>
            <consortium name="Lawrence Berkeley National Laboratory"/>
            <person name="Haridas S."/>
            <person name="Hensen N."/>
            <person name="Bonometti L."/>
            <person name="Westerberg I."/>
            <person name="Brannstrom I.O."/>
            <person name="Guillou S."/>
            <person name="Cros-Aarteil S."/>
            <person name="Calhoun S."/>
            <person name="Kuo A."/>
            <person name="Mondo S."/>
            <person name="Pangilinan J."/>
            <person name="Riley R."/>
            <person name="LaButti K."/>
            <person name="Andreopoulos B."/>
            <person name="Lipzen A."/>
            <person name="Chen C."/>
            <person name="Yanf M."/>
            <person name="Daum C."/>
            <person name="Ng V."/>
            <person name="Clum A."/>
            <person name="Steindorff A."/>
            <person name="Ohm R."/>
            <person name="Martin F."/>
            <person name="Silar P."/>
            <person name="Natvig D."/>
            <person name="Lalanne C."/>
            <person name="Gautier V."/>
            <person name="Ament-velasquez S.L."/>
            <person name="Kruys A."/>
            <person name="Hutchinson M.I."/>
            <person name="Powell A.J."/>
            <person name="Barry K."/>
            <person name="Miller A.N."/>
            <person name="Grigoriev I.V."/>
            <person name="Debuchy R."/>
            <person name="Gladieux P."/>
            <person name="Thoren M.H."/>
            <person name="Johannesson H."/>
        </authorList>
    </citation>
    <scope>NUCLEOTIDE SEQUENCE</scope>
    <source>
        <strain evidence="3">CBS 232.78</strain>
    </source>
</reference>
<keyword evidence="4" id="KW-1185">Reference proteome</keyword>
<dbReference type="InterPro" id="IPR031352">
    <property type="entry name" value="SesA"/>
</dbReference>
<feature type="region of interest" description="Disordered" evidence="1">
    <location>
        <begin position="221"/>
        <end position="247"/>
    </location>
</feature>
<feature type="domain" description="NACHT-NTPase and P-loop NTPases N-terminal" evidence="2">
    <location>
        <begin position="28"/>
        <end position="141"/>
    </location>
</feature>
<dbReference type="EMBL" id="JAULSW010000001">
    <property type="protein sequence ID" value="KAK3393547.1"/>
    <property type="molecule type" value="Genomic_DNA"/>
</dbReference>
<feature type="compositionally biased region" description="Pro residues" evidence="1">
    <location>
        <begin position="222"/>
        <end position="235"/>
    </location>
</feature>
<gene>
    <name evidence="3" type="ORF">B0H63DRAFT_19465</name>
</gene>
<evidence type="ECO:0000313" key="4">
    <source>
        <dbReference type="Proteomes" id="UP001285441"/>
    </source>
</evidence>
<dbReference type="Proteomes" id="UP001285441">
    <property type="component" value="Unassembled WGS sequence"/>
</dbReference>
<comment type="caution">
    <text evidence="3">The sequence shown here is derived from an EMBL/GenBank/DDBJ whole genome shotgun (WGS) entry which is preliminary data.</text>
</comment>
<organism evidence="3 4">
    <name type="scientific">Podospora didyma</name>
    <dbReference type="NCBI Taxonomy" id="330526"/>
    <lineage>
        <taxon>Eukaryota</taxon>
        <taxon>Fungi</taxon>
        <taxon>Dikarya</taxon>
        <taxon>Ascomycota</taxon>
        <taxon>Pezizomycotina</taxon>
        <taxon>Sordariomycetes</taxon>
        <taxon>Sordariomycetidae</taxon>
        <taxon>Sordariales</taxon>
        <taxon>Podosporaceae</taxon>
        <taxon>Podospora</taxon>
    </lineage>
</organism>
<sequence>MATIFSEAYKAVNRILRTVKNLLDQQENIEKASKGLPKAFACIANMFPVAKSILDGVVRRFEELKNSGDSKSPANDKEYDLVKVRFEEAIPAADLLLDILEAVLPEDGDRSAAQRYKDAASQSERDAAVEKLMLVVLKALNAVAGSSLQLLGEKEKEELQAAITVVEKLPPSLAAEPTGTVSFNHHGSGIMNNHTGYGDVYVHSGQAPQMGGRFNAPIYIGTPPPTSTPTPPLPPTKKSGWRNSLPG</sequence>
<evidence type="ECO:0000256" key="1">
    <source>
        <dbReference type="SAM" id="MobiDB-lite"/>
    </source>
</evidence>
<protein>
    <recommendedName>
        <fullName evidence="2">NACHT-NTPase and P-loop NTPases N-terminal domain-containing protein</fullName>
    </recommendedName>
</protein>
<dbReference type="Pfam" id="PF17107">
    <property type="entry name" value="SesA"/>
    <property type="match status" value="1"/>
</dbReference>
<evidence type="ECO:0000313" key="3">
    <source>
        <dbReference type="EMBL" id="KAK3393547.1"/>
    </source>
</evidence>
<accession>A0AAE0U7B1</accession>
<dbReference type="AlphaFoldDB" id="A0AAE0U7B1"/>
<proteinExistence type="predicted"/>
<name>A0AAE0U7B1_9PEZI</name>
<reference evidence="3" key="1">
    <citation type="journal article" date="2023" name="Mol. Phylogenet. Evol.">
        <title>Genome-scale phylogeny and comparative genomics of the fungal order Sordariales.</title>
        <authorList>
            <person name="Hensen N."/>
            <person name="Bonometti L."/>
            <person name="Westerberg I."/>
            <person name="Brannstrom I.O."/>
            <person name="Guillou S."/>
            <person name="Cros-Aarteil S."/>
            <person name="Calhoun S."/>
            <person name="Haridas S."/>
            <person name="Kuo A."/>
            <person name="Mondo S."/>
            <person name="Pangilinan J."/>
            <person name="Riley R."/>
            <person name="LaButti K."/>
            <person name="Andreopoulos B."/>
            <person name="Lipzen A."/>
            <person name="Chen C."/>
            <person name="Yan M."/>
            <person name="Daum C."/>
            <person name="Ng V."/>
            <person name="Clum A."/>
            <person name="Steindorff A."/>
            <person name="Ohm R.A."/>
            <person name="Martin F."/>
            <person name="Silar P."/>
            <person name="Natvig D.O."/>
            <person name="Lalanne C."/>
            <person name="Gautier V."/>
            <person name="Ament-Velasquez S.L."/>
            <person name="Kruys A."/>
            <person name="Hutchinson M.I."/>
            <person name="Powell A.J."/>
            <person name="Barry K."/>
            <person name="Miller A.N."/>
            <person name="Grigoriev I.V."/>
            <person name="Debuchy R."/>
            <person name="Gladieux P."/>
            <person name="Hiltunen Thoren M."/>
            <person name="Johannesson H."/>
        </authorList>
    </citation>
    <scope>NUCLEOTIDE SEQUENCE</scope>
    <source>
        <strain evidence="3">CBS 232.78</strain>
    </source>
</reference>
<evidence type="ECO:0000259" key="2">
    <source>
        <dbReference type="Pfam" id="PF17107"/>
    </source>
</evidence>